<evidence type="ECO:0000259" key="1">
    <source>
        <dbReference type="Pfam" id="PF04542"/>
    </source>
</evidence>
<accession>A0A517XSV0</accession>
<gene>
    <name evidence="2" type="ORF">ETAA1_25230</name>
</gene>
<dbReference type="InterPro" id="IPR007627">
    <property type="entry name" value="RNA_pol_sigma70_r2"/>
</dbReference>
<dbReference type="AlphaFoldDB" id="A0A517XSV0"/>
<organism evidence="2 3">
    <name type="scientific">Urbifossiella limnaea</name>
    <dbReference type="NCBI Taxonomy" id="2528023"/>
    <lineage>
        <taxon>Bacteria</taxon>
        <taxon>Pseudomonadati</taxon>
        <taxon>Planctomycetota</taxon>
        <taxon>Planctomycetia</taxon>
        <taxon>Gemmatales</taxon>
        <taxon>Gemmataceae</taxon>
        <taxon>Urbifossiella</taxon>
    </lineage>
</organism>
<dbReference type="Gene3D" id="1.10.1740.10">
    <property type="match status" value="1"/>
</dbReference>
<dbReference type="GO" id="GO:0006352">
    <property type="term" value="P:DNA-templated transcription initiation"/>
    <property type="evidence" value="ECO:0007669"/>
    <property type="project" value="InterPro"/>
</dbReference>
<evidence type="ECO:0000313" key="3">
    <source>
        <dbReference type="Proteomes" id="UP000319576"/>
    </source>
</evidence>
<dbReference type="SUPFAM" id="SSF88946">
    <property type="entry name" value="Sigma2 domain of RNA polymerase sigma factors"/>
    <property type="match status" value="1"/>
</dbReference>
<dbReference type="EMBL" id="CP036273">
    <property type="protein sequence ID" value="QDU20568.1"/>
    <property type="molecule type" value="Genomic_DNA"/>
</dbReference>
<dbReference type="InterPro" id="IPR013325">
    <property type="entry name" value="RNA_pol_sigma_r2"/>
</dbReference>
<proteinExistence type="predicted"/>
<name>A0A517XSV0_9BACT</name>
<sequence>MVVEVTLPPTISEAEFLAATAHAAKVLYRKFGTHVGSPEDFSQQVIVWSLEAIPAYDPNRRLESFLMTNAKNRALNYYRDHVSRRDPPCRSCHEGTPCADGEHCRPYAKWLARNKAKANVARPLGIEPILGMTTPSSVEPEAIGSELSLLIDQQLPLDLRPFYLMMLAGVPVSADRKRRVQRAVAEILGDPTLAP</sequence>
<keyword evidence="3" id="KW-1185">Reference proteome</keyword>
<dbReference type="GO" id="GO:0003700">
    <property type="term" value="F:DNA-binding transcription factor activity"/>
    <property type="evidence" value="ECO:0007669"/>
    <property type="project" value="InterPro"/>
</dbReference>
<protein>
    <submittedName>
        <fullName evidence="2">Sigma-70 region 2</fullName>
    </submittedName>
</protein>
<evidence type="ECO:0000313" key="2">
    <source>
        <dbReference type="EMBL" id="QDU20568.1"/>
    </source>
</evidence>
<dbReference type="KEGG" id="uli:ETAA1_25230"/>
<reference evidence="2 3" key="1">
    <citation type="submission" date="2019-02" db="EMBL/GenBank/DDBJ databases">
        <title>Deep-cultivation of Planctomycetes and their phenomic and genomic characterization uncovers novel biology.</title>
        <authorList>
            <person name="Wiegand S."/>
            <person name="Jogler M."/>
            <person name="Boedeker C."/>
            <person name="Pinto D."/>
            <person name="Vollmers J."/>
            <person name="Rivas-Marin E."/>
            <person name="Kohn T."/>
            <person name="Peeters S.H."/>
            <person name="Heuer A."/>
            <person name="Rast P."/>
            <person name="Oberbeckmann S."/>
            <person name="Bunk B."/>
            <person name="Jeske O."/>
            <person name="Meyerdierks A."/>
            <person name="Storesund J.E."/>
            <person name="Kallscheuer N."/>
            <person name="Luecker S."/>
            <person name="Lage O.M."/>
            <person name="Pohl T."/>
            <person name="Merkel B.J."/>
            <person name="Hornburger P."/>
            <person name="Mueller R.-W."/>
            <person name="Bruemmer F."/>
            <person name="Labrenz M."/>
            <person name="Spormann A.M."/>
            <person name="Op den Camp H."/>
            <person name="Overmann J."/>
            <person name="Amann R."/>
            <person name="Jetten M.S.M."/>
            <person name="Mascher T."/>
            <person name="Medema M.H."/>
            <person name="Devos D.P."/>
            <person name="Kaster A.-K."/>
            <person name="Ovreas L."/>
            <person name="Rohde M."/>
            <person name="Galperin M.Y."/>
            <person name="Jogler C."/>
        </authorList>
    </citation>
    <scope>NUCLEOTIDE SEQUENCE [LARGE SCALE GENOMIC DNA]</scope>
    <source>
        <strain evidence="2 3">ETA_A1</strain>
    </source>
</reference>
<dbReference type="Proteomes" id="UP000319576">
    <property type="component" value="Chromosome"/>
</dbReference>
<feature type="domain" description="RNA polymerase sigma-70 region 2" evidence="1">
    <location>
        <begin position="27"/>
        <end position="81"/>
    </location>
</feature>
<dbReference type="Pfam" id="PF04542">
    <property type="entry name" value="Sigma70_r2"/>
    <property type="match status" value="1"/>
</dbReference>